<feature type="binding site" evidence="8">
    <location>
        <begin position="27"/>
        <end position="32"/>
    </location>
    <ligand>
        <name>ATP</name>
        <dbReference type="ChEBI" id="CHEBI:30616"/>
    </ligand>
</feature>
<dbReference type="SMART" id="SM00977">
    <property type="entry name" value="TilS_C"/>
    <property type="match status" value="1"/>
</dbReference>
<dbReference type="RefSeq" id="WP_012925911.1">
    <property type="nucleotide sequence ID" value="NC_013730.1"/>
</dbReference>
<dbReference type="eggNOG" id="COG0037">
    <property type="taxonomic scope" value="Bacteria"/>
</dbReference>
<dbReference type="NCBIfam" id="TIGR02433">
    <property type="entry name" value="lysidine_TilS_C"/>
    <property type="match status" value="1"/>
</dbReference>
<keyword evidence="2 8" id="KW-0963">Cytoplasm</keyword>
<dbReference type="InterPro" id="IPR012094">
    <property type="entry name" value="tRNA_Ile_lys_synt"/>
</dbReference>
<comment type="domain">
    <text evidence="8">The N-terminal region contains the highly conserved SGGXDS motif, predicted to be a P-loop motif involved in ATP binding.</text>
</comment>
<keyword evidence="6 8" id="KW-0067">ATP-binding</keyword>
<evidence type="ECO:0000256" key="8">
    <source>
        <dbReference type="HAMAP-Rule" id="MF_01161"/>
    </source>
</evidence>
<sequence>MIENGFLGFINDNQLFKPTDRVLLAVSGGIDSMVMAELFYRSGQPFSIAHVNFSMRGAASGADAVFVENKANGYGVPFHSIRFDTKAVAYERGISIQMAARELRYAWFSQLLSEFSYTCLATAHHKNDVLETLLLNLTRGTGLAGLHGILANQNQVVRPLLFATRDQVVAYAIANSLEYREDSSNADVKYARNRIRHHVVPVLAELNPGLWQTLPRTVERLRAAETLMRAELDRSWQEVAEVGGRSILLPHDKLLAQSELLFRLAEWVKPFGFTSDQASLLVACLTQPVGQIFRSATHRITHERNGLLIEPIPQSAEIEVQLTDWPDIPVLVGDRFTLTIDVIERPVDFIIPTEPEVACLDADQLTFPLTIRLWKQGDKIRPIGLNGHKLVSDLLNDLKLSRTEREQTVVLLSGNEIAWVIGRRIAHPFRISSKTRRIGRFTWREA</sequence>
<dbReference type="GO" id="GO:0005524">
    <property type="term" value="F:ATP binding"/>
    <property type="evidence" value="ECO:0007669"/>
    <property type="project" value="UniProtKB-UniRule"/>
</dbReference>
<evidence type="ECO:0000256" key="6">
    <source>
        <dbReference type="ARBA" id="ARBA00022840"/>
    </source>
</evidence>
<proteinExistence type="inferred from homology"/>
<dbReference type="GO" id="GO:0032267">
    <property type="term" value="F:tRNA(Ile)-lysidine synthase activity"/>
    <property type="evidence" value="ECO:0007669"/>
    <property type="project" value="UniProtKB-EC"/>
</dbReference>
<dbReference type="GO" id="GO:0006400">
    <property type="term" value="P:tRNA modification"/>
    <property type="evidence" value="ECO:0007669"/>
    <property type="project" value="UniProtKB-UniRule"/>
</dbReference>
<dbReference type="Proteomes" id="UP000002028">
    <property type="component" value="Chromosome"/>
</dbReference>
<comment type="subcellular location">
    <subcellularLocation>
        <location evidence="1 8">Cytoplasm</location>
    </subcellularLocation>
</comment>
<evidence type="ECO:0000313" key="10">
    <source>
        <dbReference type="EMBL" id="ADB37360.1"/>
    </source>
</evidence>
<evidence type="ECO:0000256" key="2">
    <source>
        <dbReference type="ARBA" id="ARBA00022490"/>
    </source>
</evidence>
<dbReference type="HAMAP" id="MF_01161">
    <property type="entry name" value="tRNA_Ile_lys_synt"/>
    <property type="match status" value="1"/>
</dbReference>
<gene>
    <name evidence="8" type="primary">tilS</name>
    <name evidence="10" type="ordered locus">Slin_1310</name>
</gene>
<evidence type="ECO:0000256" key="7">
    <source>
        <dbReference type="ARBA" id="ARBA00048539"/>
    </source>
</evidence>
<dbReference type="EMBL" id="CP001769">
    <property type="protein sequence ID" value="ADB37360.1"/>
    <property type="molecule type" value="Genomic_DNA"/>
</dbReference>
<dbReference type="PANTHER" id="PTHR43033:SF1">
    <property type="entry name" value="TRNA(ILE)-LYSIDINE SYNTHASE-RELATED"/>
    <property type="match status" value="1"/>
</dbReference>
<evidence type="ECO:0000256" key="5">
    <source>
        <dbReference type="ARBA" id="ARBA00022741"/>
    </source>
</evidence>
<dbReference type="STRING" id="504472.Slin_1310"/>
<dbReference type="SUPFAM" id="SSF52402">
    <property type="entry name" value="Adenine nucleotide alpha hydrolases-like"/>
    <property type="match status" value="1"/>
</dbReference>
<dbReference type="GO" id="GO:0005737">
    <property type="term" value="C:cytoplasm"/>
    <property type="evidence" value="ECO:0007669"/>
    <property type="project" value="UniProtKB-SubCell"/>
</dbReference>
<evidence type="ECO:0000313" key="11">
    <source>
        <dbReference type="Proteomes" id="UP000002028"/>
    </source>
</evidence>
<keyword evidence="4 8" id="KW-0819">tRNA processing</keyword>
<organism evidence="10 11">
    <name type="scientific">Spirosoma linguale (strain ATCC 33905 / DSM 74 / LMG 10896 / Claus 1)</name>
    <dbReference type="NCBI Taxonomy" id="504472"/>
    <lineage>
        <taxon>Bacteria</taxon>
        <taxon>Pseudomonadati</taxon>
        <taxon>Bacteroidota</taxon>
        <taxon>Cytophagia</taxon>
        <taxon>Cytophagales</taxon>
        <taxon>Cytophagaceae</taxon>
        <taxon>Spirosoma</taxon>
    </lineage>
</organism>
<protein>
    <recommendedName>
        <fullName evidence="8">tRNA(Ile)-lysidine synthase</fullName>
        <ecNumber evidence="8">6.3.4.19</ecNumber>
    </recommendedName>
    <alternativeName>
        <fullName evidence="8">tRNA(Ile)-2-lysyl-cytidine synthase</fullName>
    </alternativeName>
    <alternativeName>
        <fullName evidence="8">tRNA(Ile)-lysidine synthetase</fullName>
    </alternativeName>
</protein>
<dbReference type="Pfam" id="PF01171">
    <property type="entry name" value="ATP_bind_3"/>
    <property type="match status" value="1"/>
</dbReference>
<dbReference type="InterPro" id="IPR014729">
    <property type="entry name" value="Rossmann-like_a/b/a_fold"/>
</dbReference>
<dbReference type="Pfam" id="PF11734">
    <property type="entry name" value="TilS_C"/>
    <property type="match status" value="1"/>
</dbReference>
<dbReference type="HOGENOM" id="CLU_018869_0_1_10"/>
<comment type="similarity">
    <text evidence="8">Belongs to the tRNA(Ile)-lysidine synthase family.</text>
</comment>
<evidence type="ECO:0000259" key="9">
    <source>
        <dbReference type="SMART" id="SM00977"/>
    </source>
</evidence>
<dbReference type="PANTHER" id="PTHR43033">
    <property type="entry name" value="TRNA(ILE)-LYSIDINE SYNTHASE-RELATED"/>
    <property type="match status" value="1"/>
</dbReference>
<dbReference type="AlphaFoldDB" id="D2QM04"/>
<accession>D2QM04</accession>
<evidence type="ECO:0000256" key="4">
    <source>
        <dbReference type="ARBA" id="ARBA00022694"/>
    </source>
</evidence>
<name>D2QM04_SPILD</name>
<dbReference type="InterPro" id="IPR011063">
    <property type="entry name" value="TilS/TtcA_N"/>
</dbReference>
<keyword evidence="11" id="KW-1185">Reference proteome</keyword>
<dbReference type="InterPro" id="IPR012796">
    <property type="entry name" value="Lysidine-tRNA-synth_C"/>
</dbReference>
<dbReference type="SUPFAM" id="SSF56037">
    <property type="entry name" value="PheT/TilS domain"/>
    <property type="match status" value="1"/>
</dbReference>
<comment type="catalytic activity">
    <reaction evidence="7 8">
        <text>cytidine(34) in tRNA(Ile2) + L-lysine + ATP = lysidine(34) in tRNA(Ile2) + AMP + diphosphate + H(+)</text>
        <dbReference type="Rhea" id="RHEA:43744"/>
        <dbReference type="Rhea" id="RHEA-COMP:10625"/>
        <dbReference type="Rhea" id="RHEA-COMP:10670"/>
        <dbReference type="ChEBI" id="CHEBI:15378"/>
        <dbReference type="ChEBI" id="CHEBI:30616"/>
        <dbReference type="ChEBI" id="CHEBI:32551"/>
        <dbReference type="ChEBI" id="CHEBI:33019"/>
        <dbReference type="ChEBI" id="CHEBI:82748"/>
        <dbReference type="ChEBI" id="CHEBI:83665"/>
        <dbReference type="ChEBI" id="CHEBI:456215"/>
        <dbReference type="EC" id="6.3.4.19"/>
    </reaction>
</comment>
<dbReference type="Gene3D" id="3.40.50.620">
    <property type="entry name" value="HUPs"/>
    <property type="match status" value="1"/>
</dbReference>
<evidence type="ECO:0000256" key="1">
    <source>
        <dbReference type="ARBA" id="ARBA00004496"/>
    </source>
</evidence>
<comment type="function">
    <text evidence="8">Ligates lysine onto the cytidine present at position 34 of the AUA codon-specific tRNA(Ile) that contains the anticodon CAU, in an ATP-dependent manner. Cytidine is converted to lysidine, thus changing the amino acid specificity of the tRNA from methionine to isoleucine.</text>
</comment>
<reference evidence="10 11" key="1">
    <citation type="journal article" date="2010" name="Stand. Genomic Sci.">
        <title>Complete genome sequence of Spirosoma linguale type strain (1).</title>
        <authorList>
            <person name="Lail K."/>
            <person name="Sikorski J."/>
            <person name="Saunders E."/>
            <person name="Lapidus A."/>
            <person name="Glavina Del Rio T."/>
            <person name="Copeland A."/>
            <person name="Tice H."/>
            <person name="Cheng J.-F."/>
            <person name="Lucas S."/>
            <person name="Nolan M."/>
            <person name="Bruce D."/>
            <person name="Goodwin L."/>
            <person name="Pitluck S."/>
            <person name="Ivanova N."/>
            <person name="Mavromatis K."/>
            <person name="Ovchinnikova G."/>
            <person name="Pati A."/>
            <person name="Chen A."/>
            <person name="Palaniappan K."/>
            <person name="Land M."/>
            <person name="Hauser L."/>
            <person name="Chang Y.-J."/>
            <person name="Jeffries C.D."/>
            <person name="Chain P."/>
            <person name="Brettin T."/>
            <person name="Detter J.C."/>
            <person name="Schuetze A."/>
            <person name="Rohde M."/>
            <person name="Tindall B.J."/>
            <person name="Goeker M."/>
            <person name="Bristow J."/>
            <person name="Eisen J.A."/>
            <person name="Markowitz V."/>
            <person name="Hugenholtz P."/>
            <person name="Kyrpides N.C."/>
            <person name="Klenk H.-P."/>
            <person name="Chen F."/>
        </authorList>
    </citation>
    <scope>NUCLEOTIDE SEQUENCE [LARGE SCALE GENOMIC DNA]</scope>
    <source>
        <strain evidence="11">ATCC 33905 / DSM 74 / LMG 10896 / Claus 1</strain>
    </source>
</reference>
<evidence type="ECO:0000256" key="3">
    <source>
        <dbReference type="ARBA" id="ARBA00022598"/>
    </source>
</evidence>
<feature type="domain" description="Lysidine-tRNA(Ile) synthetase C-terminal" evidence="9">
    <location>
        <begin position="369"/>
        <end position="443"/>
    </location>
</feature>
<keyword evidence="5 8" id="KW-0547">Nucleotide-binding</keyword>
<dbReference type="NCBIfam" id="TIGR02432">
    <property type="entry name" value="lysidine_TilS_N"/>
    <property type="match status" value="1"/>
</dbReference>
<dbReference type="EC" id="6.3.4.19" evidence="8"/>
<dbReference type="CDD" id="cd01992">
    <property type="entry name" value="TilS_N"/>
    <property type="match status" value="1"/>
</dbReference>
<dbReference type="KEGG" id="sli:Slin_1310"/>
<keyword evidence="3 8" id="KW-0436">Ligase</keyword>
<dbReference type="InterPro" id="IPR012795">
    <property type="entry name" value="tRNA_Ile_lys_synt_N"/>
</dbReference>